<gene>
    <name evidence="1" type="ORF">AOC25_11260</name>
</gene>
<organism evidence="1 2">
    <name type="scientific">Polynucleobacter asymbioticus</name>
    <dbReference type="NCBI Taxonomy" id="576611"/>
    <lineage>
        <taxon>Bacteria</taxon>
        <taxon>Pseudomonadati</taxon>
        <taxon>Pseudomonadota</taxon>
        <taxon>Betaproteobacteria</taxon>
        <taxon>Burkholderiales</taxon>
        <taxon>Burkholderiaceae</taxon>
        <taxon>Polynucleobacter</taxon>
    </lineage>
</organism>
<dbReference type="InterPro" id="IPR011856">
    <property type="entry name" value="tRNA_endonuc-like_dom_sf"/>
</dbReference>
<dbReference type="RefSeq" id="WP_071539839.1">
    <property type="nucleotide sequence ID" value="NZ_CP015016.1"/>
</dbReference>
<dbReference type="InterPro" id="IPR011335">
    <property type="entry name" value="Restrct_endonuc-II-like"/>
</dbReference>
<dbReference type="GO" id="GO:0003676">
    <property type="term" value="F:nucleic acid binding"/>
    <property type="evidence" value="ECO:0007669"/>
    <property type="project" value="InterPro"/>
</dbReference>
<sequence length="328" mass="37461">MGYSTRPSEARLRTILERQDSPGFGKNYIPSILANTAEAPKISRPVQVRWKKIGRHVHLLSNAEMKAFLLGIYHPDVWEIHEQRMLPCAPAAHPLALHERGKGRNLPPLQGTLHIANQMGLLKFHPWIHYDYQPDGTSQKAAFPFIGDLLFFRDDKDGPTCLNWSVKSTANEFSHALNDIRRKGKALGEASQKVLARQAIEERLYADAGIKTVQVAANLIDDVLVANLARLHLWHDLEIPLQLNEIKEIEGEFTAALTLRRPANECIFSLMSEYRCGDEVIKAILCQMIWNRRLRVDLFKPILLERPLNPETKDVLIVYRHWYSGDTQ</sequence>
<dbReference type="SUPFAM" id="SSF52980">
    <property type="entry name" value="Restriction endonuclease-like"/>
    <property type="match status" value="1"/>
</dbReference>
<reference evidence="1" key="1">
    <citation type="journal article" date="2017" name="Appl. Environ. Microbiol.">
        <title>Microdiversification of a pelagic Polynucleobacter species is mainly driven by acquisition of genomic islands from a partially interspecific gene pool.</title>
        <authorList>
            <person name="Hoetzinger M."/>
            <person name="Hahn M.W."/>
            <person name="Jezberova J."/>
            <person name="Schmidt J."/>
            <person name="Koll U."/>
        </authorList>
    </citation>
    <scope>NUCLEOTIDE SEQUENCE</scope>
    <source>
        <strain evidence="1">MWH-RechtKol4</strain>
    </source>
</reference>
<dbReference type="EMBL" id="CP015017">
    <property type="protein sequence ID" value="APC02154.1"/>
    <property type="molecule type" value="Genomic_DNA"/>
</dbReference>
<name>A0AAC9ISY3_9BURK</name>
<dbReference type="Gene3D" id="3.40.1350.10">
    <property type="match status" value="1"/>
</dbReference>
<proteinExistence type="predicted"/>
<protein>
    <recommendedName>
        <fullName evidence="3">TnsA endonuclease N-terminal domain-containing protein</fullName>
    </recommendedName>
</protein>
<dbReference type="Proteomes" id="UP000182060">
    <property type="component" value="Chromosome"/>
</dbReference>
<accession>A0AAC9ISY3</accession>
<dbReference type="AlphaFoldDB" id="A0AAC9ISY3"/>
<evidence type="ECO:0008006" key="3">
    <source>
        <dbReference type="Google" id="ProtNLM"/>
    </source>
</evidence>
<evidence type="ECO:0000313" key="1">
    <source>
        <dbReference type="EMBL" id="APC02154.1"/>
    </source>
</evidence>
<evidence type="ECO:0000313" key="2">
    <source>
        <dbReference type="Proteomes" id="UP000182060"/>
    </source>
</evidence>